<comment type="caution">
    <text evidence="1">The sequence shown here is derived from an EMBL/GenBank/DDBJ whole genome shotgun (WGS) entry which is preliminary data.</text>
</comment>
<dbReference type="EMBL" id="JADPIE010000003">
    <property type="protein sequence ID" value="MBF8436523.1"/>
    <property type="molecule type" value="Genomic_DNA"/>
</dbReference>
<name>A0A931AXB0_9FIRM</name>
<dbReference type="SUPFAM" id="SSF56059">
    <property type="entry name" value="Glutathione synthetase ATP-binding domain-like"/>
    <property type="match status" value="1"/>
</dbReference>
<sequence>MVWKKLYNRNKLLTITQDKFLYRKYIKDKLGSKKANDILVPLIHSTKEPESISFNSLPDEYIIKPNNAAGRYFIKRKEDKINKETIIKNCKEWLSKVYGIKLHEWAYKDIEPRILIEKLITDENGSIADDYKFFCYNGKCKFVQVISNRHVDEKRSIYTSDWEFLDIKYKGYRSVPGVIKPKNYNKMIEIAEVLSKDFNFVRIDMYNINGNIFFGEFTHYPVSGHGKIEPVDYDYEFGKYWDINKDEARK</sequence>
<organism evidence="1 2">
    <name type="scientific">Halonatronomonas betaini</name>
    <dbReference type="NCBI Taxonomy" id="2778430"/>
    <lineage>
        <taxon>Bacteria</taxon>
        <taxon>Bacillati</taxon>
        <taxon>Bacillota</taxon>
        <taxon>Clostridia</taxon>
        <taxon>Halanaerobiales</taxon>
        <taxon>Halarsenatibacteraceae</taxon>
        <taxon>Halonatronomonas</taxon>
    </lineage>
</organism>
<reference evidence="1" key="1">
    <citation type="submission" date="2020-11" db="EMBL/GenBank/DDBJ databases">
        <title>Halonatronomonas betainensis gen. nov., sp. nov. a novel haloalkaliphilic representative of the family Halanaerobiacae capable of betaine degradation.</title>
        <authorList>
            <person name="Boltyanskaya Y."/>
            <person name="Kevbrin V."/>
            <person name="Detkova E."/>
            <person name="Grouzdev D.S."/>
            <person name="Koziaeva V."/>
            <person name="Zhilina T."/>
        </authorList>
    </citation>
    <scope>NUCLEOTIDE SEQUENCE</scope>
    <source>
        <strain evidence="1">Z-7014</strain>
    </source>
</reference>
<keyword evidence="2" id="KW-1185">Reference proteome</keyword>
<gene>
    <name evidence="1" type="ORF">I0Q91_05500</name>
</gene>
<dbReference type="Proteomes" id="UP000621436">
    <property type="component" value="Unassembled WGS sequence"/>
</dbReference>
<evidence type="ECO:0000313" key="2">
    <source>
        <dbReference type="Proteomes" id="UP000621436"/>
    </source>
</evidence>
<dbReference type="InterPro" id="IPR029465">
    <property type="entry name" value="ATPgrasp_TupA"/>
</dbReference>
<evidence type="ECO:0000313" key="1">
    <source>
        <dbReference type="EMBL" id="MBF8436523.1"/>
    </source>
</evidence>
<proteinExistence type="predicted"/>
<accession>A0A931AXB0</accession>
<dbReference type="Pfam" id="PF14305">
    <property type="entry name" value="ATPgrasp_TupA"/>
    <property type="match status" value="1"/>
</dbReference>
<dbReference type="AlphaFoldDB" id="A0A931AXB0"/>
<protein>
    <submittedName>
        <fullName evidence="1">Uncharacterized protein</fullName>
    </submittedName>
</protein>